<evidence type="ECO:0000313" key="1">
    <source>
        <dbReference type="EMBL" id="MPM68865.1"/>
    </source>
</evidence>
<gene>
    <name evidence="1" type="ORF">SDC9_115800</name>
</gene>
<protein>
    <submittedName>
        <fullName evidence="1">Uncharacterized protein</fullName>
    </submittedName>
</protein>
<organism evidence="1">
    <name type="scientific">bioreactor metagenome</name>
    <dbReference type="NCBI Taxonomy" id="1076179"/>
    <lineage>
        <taxon>unclassified sequences</taxon>
        <taxon>metagenomes</taxon>
        <taxon>ecological metagenomes</taxon>
    </lineage>
</organism>
<proteinExistence type="predicted"/>
<dbReference type="AlphaFoldDB" id="A0A645BUD6"/>
<comment type="caution">
    <text evidence="1">The sequence shown here is derived from an EMBL/GenBank/DDBJ whole genome shotgun (WGS) entry which is preliminary data.</text>
</comment>
<reference evidence="1" key="1">
    <citation type="submission" date="2019-08" db="EMBL/GenBank/DDBJ databases">
        <authorList>
            <person name="Kucharzyk K."/>
            <person name="Murdoch R.W."/>
            <person name="Higgins S."/>
            <person name="Loffler F."/>
        </authorList>
    </citation>
    <scope>NUCLEOTIDE SEQUENCE</scope>
</reference>
<dbReference type="EMBL" id="VSSQ01022506">
    <property type="protein sequence ID" value="MPM68865.1"/>
    <property type="molecule type" value="Genomic_DNA"/>
</dbReference>
<accession>A0A645BUD6</accession>
<sequence>MEFNLSLSDRVLTGDRKAIAIDPENISKPGVVSGIPKISPDTDNRRQGTLQSHCSTLTHLLPLLTRQKKEETPFEGIM</sequence>
<name>A0A645BUD6_9ZZZZ</name>